<dbReference type="Proteomes" id="UP000004358">
    <property type="component" value="Unassembled WGS sequence"/>
</dbReference>
<feature type="transmembrane region" description="Helical" evidence="2">
    <location>
        <begin position="108"/>
        <end position="133"/>
    </location>
</feature>
<keyword evidence="2" id="KW-0812">Transmembrane</keyword>
<gene>
    <name evidence="3" type="ORF">DSM3645_20702</name>
</gene>
<evidence type="ECO:0000256" key="2">
    <source>
        <dbReference type="SAM" id="Phobius"/>
    </source>
</evidence>
<dbReference type="RefSeq" id="WP_002652037.1">
    <property type="nucleotide sequence ID" value="NZ_CH672376.1"/>
</dbReference>
<dbReference type="STRING" id="314230.DSM3645_20702"/>
<evidence type="ECO:0000313" key="3">
    <source>
        <dbReference type="EMBL" id="EAQ81030.1"/>
    </source>
</evidence>
<name>A3ZQU0_9BACT</name>
<keyword evidence="2" id="KW-0472">Membrane</keyword>
<dbReference type="EMBL" id="AANZ01000006">
    <property type="protein sequence ID" value="EAQ81030.1"/>
    <property type="molecule type" value="Genomic_DNA"/>
</dbReference>
<feature type="transmembrane region" description="Helical" evidence="2">
    <location>
        <begin position="139"/>
        <end position="162"/>
    </location>
</feature>
<dbReference type="eggNOG" id="ENOG5034C1X">
    <property type="taxonomic scope" value="Bacteria"/>
</dbReference>
<organism evidence="3 4">
    <name type="scientific">Blastopirellula marina DSM 3645</name>
    <dbReference type="NCBI Taxonomy" id="314230"/>
    <lineage>
        <taxon>Bacteria</taxon>
        <taxon>Pseudomonadati</taxon>
        <taxon>Planctomycetota</taxon>
        <taxon>Planctomycetia</taxon>
        <taxon>Pirellulales</taxon>
        <taxon>Pirellulaceae</taxon>
        <taxon>Blastopirellula</taxon>
    </lineage>
</organism>
<accession>A3ZQU0</accession>
<keyword evidence="2" id="KW-1133">Transmembrane helix</keyword>
<protein>
    <submittedName>
        <fullName evidence="3">Cytochrome b6</fullName>
    </submittedName>
</protein>
<dbReference type="AlphaFoldDB" id="A3ZQU0"/>
<proteinExistence type="predicted"/>
<comment type="caution">
    <text evidence="3">The sequence shown here is derived from an EMBL/GenBank/DDBJ whole genome shotgun (WGS) entry which is preliminary data.</text>
</comment>
<reference evidence="3 4" key="1">
    <citation type="submission" date="2006-02" db="EMBL/GenBank/DDBJ databases">
        <authorList>
            <person name="Amann R."/>
            <person name="Ferriera S."/>
            <person name="Johnson J."/>
            <person name="Kravitz S."/>
            <person name="Halpern A."/>
            <person name="Remington K."/>
            <person name="Beeson K."/>
            <person name="Tran B."/>
            <person name="Rogers Y.-H."/>
            <person name="Friedman R."/>
            <person name="Venter J.C."/>
        </authorList>
    </citation>
    <scope>NUCLEOTIDE SEQUENCE [LARGE SCALE GENOMIC DNA]</scope>
    <source>
        <strain evidence="3 4">DSM 3645</strain>
    </source>
</reference>
<feature type="region of interest" description="Disordered" evidence="1">
    <location>
        <begin position="65"/>
        <end position="100"/>
    </location>
</feature>
<dbReference type="OrthoDB" id="266981at2"/>
<evidence type="ECO:0000313" key="4">
    <source>
        <dbReference type="Proteomes" id="UP000004358"/>
    </source>
</evidence>
<dbReference type="HOGENOM" id="CLU_1164088_0_0_0"/>
<evidence type="ECO:0000256" key="1">
    <source>
        <dbReference type="SAM" id="MobiDB-lite"/>
    </source>
</evidence>
<sequence>MWCEHCRQDVTAIAAADDARIVCGRCQQTLEAKSDEPPSLRIDAMRLQEDLQTIDRIVAMMGRDAAPDRKLTPNSPPLPRETPPREAQRPRSPAAPPQRKLKGLRTPIFSWLATSVGSITLVCGLVLLGWAMFDPRPALATVGLPLALLGLAGMLVGLVFQLDNVSQHNRRLHRHLMAVEDELEDLKATTKLAGSSHASPGQNFYLHMVEGASPHVLLADVKGQLDLLATQMAGERRR</sequence>